<name>A0A9P8KRK0_9HYPO</name>
<dbReference type="AlphaFoldDB" id="A0A9P8KRK0"/>
<organism evidence="2 3">
    <name type="scientific">Trichoderma semiorbis</name>
    <dbReference type="NCBI Taxonomy" id="1491008"/>
    <lineage>
        <taxon>Eukaryota</taxon>
        <taxon>Fungi</taxon>
        <taxon>Dikarya</taxon>
        <taxon>Ascomycota</taxon>
        <taxon>Pezizomycotina</taxon>
        <taxon>Sordariomycetes</taxon>
        <taxon>Hypocreomycetidae</taxon>
        <taxon>Hypocreales</taxon>
        <taxon>Hypocreaceae</taxon>
        <taxon>Trichoderma</taxon>
    </lineage>
</organism>
<evidence type="ECO:0000313" key="2">
    <source>
        <dbReference type="EMBL" id="KAH0523749.1"/>
    </source>
</evidence>
<evidence type="ECO:0000256" key="1">
    <source>
        <dbReference type="SAM" id="MobiDB-lite"/>
    </source>
</evidence>
<feature type="region of interest" description="Disordered" evidence="1">
    <location>
        <begin position="22"/>
        <end position="46"/>
    </location>
</feature>
<proteinExistence type="predicted"/>
<sequence>MHFWLCVCEGVVVSKAVRAAMSRGSSGTARGGHKWRKRRSAEQATAAANRGRVLLLLRVHSLSSARARLPACAAEATHCQNARGRWSVVRSPRQA</sequence>
<protein>
    <submittedName>
        <fullName evidence="2">Uncharacterized protein</fullName>
    </submittedName>
</protein>
<dbReference type="EMBL" id="JAIMJC010000006">
    <property type="protein sequence ID" value="KAH0523749.1"/>
    <property type="molecule type" value="Genomic_DNA"/>
</dbReference>
<dbReference type="Proteomes" id="UP000826573">
    <property type="component" value="Unassembled WGS sequence"/>
</dbReference>
<accession>A0A9P8KRK0</accession>
<reference evidence="2 3" key="1">
    <citation type="submission" date="2021-08" db="EMBL/GenBank/DDBJ databases">
        <title>The highly contiguous genome resource for Trichoderma semiorbis FJ059, a fungal antagonistic to plant pathogens.</title>
        <authorList>
            <person name="Liu T."/>
        </authorList>
    </citation>
    <scope>NUCLEOTIDE SEQUENCE [LARGE SCALE GENOMIC DNA]</scope>
    <source>
        <strain evidence="2 3">FJ059</strain>
    </source>
</reference>
<gene>
    <name evidence="2" type="ORF">TsFJ059_008710</name>
</gene>
<keyword evidence="3" id="KW-1185">Reference proteome</keyword>
<evidence type="ECO:0000313" key="3">
    <source>
        <dbReference type="Proteomes" id="UP000826573"/>
    </source>
</evidence>
<comment type="caution">
    <text evidence="2">The sequence shown here is derived from an EMBL/GenBank/DDBJ whole genome shotgun (WGS) entry which is preliminary data.</text>
</comment>